<dbReference type="AlphaFoldDB" id="A0A162LWR9"/>
<reference evidence="1 2" key="1">
    <citation type="journal article" date="2016" name="Genome Biol. Evol.">
        <title>Divergent and convergent evolution of fungal pathogenicity.</title>
        <authorList>
            <person name="Shang Y."/>
            <person name="Xiao G."/>
            <person name="Zheng P."/>
            <person name="Cen K."/>
            <person name="Zhan S."/>
            <person name="Wang C."/>
        </authorList>
    </citation>
    <scope>NUCLEOTIDE SEQUENCE [LARGE SCALE GENOMIC DNA]</scope>
    <source>
        <strain evidence="1 2">RCEF 4871</strain>
    </source>
</reference>
<protein>
    <submittedName>
        <fullName evidence="1">Uncharacterized protein</fullName>
    </submittedName>
</protein>
<accession>A0A162LWR9</accession>
<evidence type="ECO:0000313" key="2">
    <source>
        <dbReference type="Proteomes" id="UP000243498"/>
    </source>
</evidence>
<keyword evidence="2" id="KW-1185">Reference proteome</keyword>
<dbReference type="EMBL" id="AZHC01000007">
    <property type="protein sequence ID" value="OAA46120.1"/>
    <property type="molecule type" value="Genomic_DNA"/>
</dbReference>
<evidence type="ECO:0000313" key="1">
    <source>
        <dbReference type="EMBL" id="OAA46120.1"/>
    </source>
</evidence>
<gene>
    <name evidence="1" type="ORF">NOR_02873</name>
</gene>
<proteinExistence type="predicted"/>
<organism evidence="1 2">
    <name type="scientific">Metarhizium rileyi (strain RCEF 4871)</name>
    <name type="common">Nomuraea rileyi</name>
    <dbReference type="NCBI Taxonomy" id="1649241"/>
    <lineage>
        <taxon>Eukaryota</taxon>
        <taxon>Fungi</taxon>
        <taxon>Dikarya</taxon>
        <taxon>Ascomycota</taxon>
        <taxon>Pezizomycotina</taxon>
        <taxon>Sordariomycetes</taxon>
        <taxon>Hypocreomycetidae</taxon>
        <taxon>Hypocreales</taxon>
        <taxon>Clavicipitaceae</taxon>
        <taxon>Metarhizium</taxon>
    </lineage>
</organism>
<sequence>MFGYSPQPPPAKLRCLARVVPMHEYSSKLNRGEVRLKLTSSGHCLLAYVGLLHQDERPRVHEADVSPRVGRPRLHDDLVVGERLCLRPGEPAAGETSNVTRVY</sequence>
<dbReference type="Proteomes" id="UP000243498">
    <property type="component" value="Unassembled WGS sequence"/>
</dbReference>
<comment type="caution">
    <text evidence="1">The sequence shown here is derived from an EMBL/GenBank/DDBJ whole genome shotgun (WGS) entry which is preliminary data.</text>
</comment>
<name>A0A162LWR9_METRR</name>